<evidence type="ECO:0000256" key="5">
    <source>
        <dbReference type="ARBA" id="ARBA00022840"/>
    </source>
</evidence>
<dbReference type="InterPro" id="IPR018484">
    <property type="entry name" value="FGGY_N"/>
</dbReference>
<dbReference type="AlphaFoldDB" id="A0A2A9EUP4"/>
<dbReference type="InterPro" id="IPR018485">
    <property type="entry name" value="FGGY_C"/>
</dbReference>
<evidence type="ECO:0000313" key="10">
    <source>
        <dbReference type="EMBL" id="PFG42002.1"/>
    </source>
</evidence>
<dbReference type="OrthoDB" id="9761504at2"/>
<keyword evidence="4 10" id="KW-0418">Kinase</keyword>
<proteinExistence type="inferred from homology"/>
<dbReference type="InterPro" id="IPR013449">
    <property type="entry name" value="Rhamnulokinase"/>
</dbReference>
<dbReference type="GO" id="GO:0008993">
    <property type="term" value="F:rhamnulokinase activity"/>
    <property type="evidence" value="ECO:0007669"/>
    <property type="project" value="InterPro"/>
</dbReference>
<keyword evidence="5" id="KW-0067">ATP-binding</keyword>
<evidence type="ECO:0000256" key="7">
    <source>
        <dbReference type="ARBA" id="ARBA00023308"/>
    </source>
</evidence>
<dbReference type="InterPro" id="IPR043129">
    <property type="entry name" value="ATPase_NBD"/>
</dbReference>
<organism evidence="10 11">
    <name type="scientific">Isoptericola jiangsuensis</name>
    <dbReference type="NCBI Taxonomy" id="548579"/>
    <lineage>
        <taxon>Bacteria</taxon>
        <taxon>Bacillati</taxon>
        <taxon>Actinomycetota</taxon>
        <taxon>Actinomycetes</taxon>
        <taxon>Micrococcales</taxon>
        <taxon>Promicromonosporaceae</taxon>
        <taxon>Isoptericola</taxon>
    </lineage>
</organism>
<accession>A0A2A9EUP4</accession>
<evidence type="ECO:0000313" key="11">
    <source>
        <dbReference type="Proteomes" id="UP000224130"/>
    </source>
</evidence>
<dbReference type="PANTHER" id="PTHR10196">
    <property type="entry name" value="SUGAR KINASE"/>
    <property type="match status" value="1"/>
</dbReference>
<evidence type="ECO:0000256" key="1">
    <source>
        <dbReference type="ARBA" id="ARBA00009156"/>
    </source>
</evidence>
<dbReference type="EMBL" id="PDJJ01000001">
    <property type="protein sequence ID" value="PFG42002.1"/>
    <property type="molecule type" value="Genomic_DNA"/>
</dbReference>
<comment type="caution">
    <text evidence="10">The sequence shown here is derived from an EMBL/GenBank/DDBJ whole genome shotgun (WGS) entry which is preliminary data.</text>
</comment>
<dbReference type="PANTHER" id="PTHR10196:SF93">
    <property type="entry name" value="L-RHAMNULOKINASE"/>
    <property type="match status" value="1"/>
</dbReference>
<dbReference type="CDD" id="cd07771">
    <property type="entry name" value="ASKHA_NBD_FGGY_RhaB-like"/>
    <property type="match status" value="1"/>
</dbReference>
<keyword evidence="2" id="KW-0808">Transferase</keyword>
<evidence type="ECO:0000256" key="2">
    <source>
        <dbReference type="ARBA" id="ARBA00022679"/>
    </source>
</evidence>
<evidence type="ECO:0000256" key="6">
    <source>
        <dbReference type="ARBA" id="ARBA00023157"/>
    </source>
</evidence>
<feature type="domain" description="Carbohydrate kinase FGGY N-terminal" evidence="8">
    <location>
        <begin position="15"/>
        <end position="271"/>
    </location>
</feature>
<keyword evidence="6" id="KW-1015">Disulfide bond</keyword>
<dbReference type="Pfam" id="PF02782">
    <property type="entry name" value="FGGY_C"/>
    <property type="match status" value="1"/>
</dbReference>
<dbReference type="Gene3D" id="3.30.420.40">
    <property type="match status" value="2"/>
</dbReference>
<dbReference type="Proteomes" id="UP000224130">
    <property type="component" value="Unassembled WGS sequence"/>
</dbReference>
<dbReference type="RefSeq" id="WP_098462588.1">
    <property type="nucleotide sequence ID" value="NZ_PDJJ01000001.1"/>
</dbReference>
<dbReference type="GO" id="GO:0005829">
    <property type="term" value="C:cytosol"/>
    <property type="evidence" value="ECO:0007669"/>
    <property type="project" value="TreeGrafter"/>
</dbReference>
<name>A0A2A9EUP4_9MICO</name>
<sequence length="501" mass="52369">MSGAPDPARGHGFVAVDLGATSGRVVLAVLTGGPGDERIDLTEVGRFTNGPVEVPTADGTALHWDLLHLWRGTLDGLRAAGVLARERGVDVAAVGIDSWAVDYGAVAADGILLGHLRHHRDPRLTGVADEVLDRLGAADHYAVNGLQTLPFNTEFQIVAGRHDPTWPLTASVRLVPDLVASWLTGQVVAEVTNASTTGLVDATTRQWSLPVIEALQTAYPELGDLRSRLADLVEPGTVVGPLTPAVQAATGLGAVPVVAVGSHDTASAVVGVPAEGERFAYVSSGTWSLVGLELDAPVLTEDSRRADVTNELGVDGTVRYLKNVMGLWVLSETLRTWREAGREVTLDEALAAAAEAAPRRTVVDLDAWEFLPPGDMPARIAAAAAATGQPVPDGVGQVVRCILDSLADAYRRVLAEVTRLAGREVDVLHVVGGGSQNVLLCRLTAEATGLPVVAGPVEGAALGNVVVQARAVGALHGDLTALRRVVRRSAHVERYLPAAVR</sequence>
<reference evidence="10 11" key="1">
    <citation type="submission" date="2017-10" db="EMBL/GenBank/DDBJ databases">
        <title>Sequencing the genomes of 1000 actinobacteria strains.</title>
        <authorList>
            <person name="Klenk H.-P."/>
        </authorList>
    </citation>
    <scope>NUCLEOTIDE SEQUENCE [LARGE SCALE GENOMIC DNA]</scope>
    <source>
        <strain evidence="10 11">DSM 21863</strain>
    </source>
</reference>
<dbReference type="GO" id="GO:0004370">
    <property type="term" value="F:glycerol kinase activity"/>
    <property type="evidence" value="ECO:0007669"/>
    <property type="project" value="TreeGrafter"/>
</dbReference>
<evidence type="ECO:0000259" key="8">
    <source>
        <dbReference type="Pfam" id="PF00370"/>
    </source>
</evidence>
<keyword evidence="3" id="KW-0547">Nucleotide-binding</keyword>
<evidence type="ECO:0000256" key="4">
    <source>
        <dbReference type="ARBA" id="ARBA00022777"/>
    </source>
</evidence>
<gene>
    <name evidence="10" type="ORF">ATJ88_0652</name>
</gene>
<dbReference type="SUPFAM" id="SSF53067">
    <property type="entry name" value="Actin-like ATPase domain"/>
    <property type="match status" value="2"/>
</dbReference>
<dbReference type="GO" id="GO:0006071">
    <property type="term" value="P:glycerol metabolic process"/>
    <property type="evidence" value="ECO:0007669"/>
    <property type="project" value="TreeGrafter"/>
</dbReference>
<evidence type="ECO:0000259" key="9">
    <source>
        <dbReference type="Pfam" id="PF02782"/>
    </source>
</evidence>
<comment type="similarity">
    <text evidence="1">Belongs to the FGGY kinase family.</text>
</comment>
<protein>
    <submittedName>
        <fullName evidence="10">Rhamnulokinase</fullName>
    </submittedName>
</protein>
<feature type="domain" description="Carbohydrate kinase FGGY C-terminal" evidence="9">
    <location>
        <begin position="280"/>
        <end position="471"/>
    </location>
</feature>
<dbReference type="GO" id="GO:0005524">
    <property type="term" value="F:ATP binding"/>
    <property type="evidence" value="ECO:0007669"/>
    <property type="project" value="UniProtKB-KW"/>
</dbReference>
<evidence type="ECO:0000256" key="3">
    <source>
        <dbReference type="ARBA" id="ARBA00022741"/>
    </source>
</evidence>
<dbReference type="GO" id="GO:0019301">
    <property type="term" value="P:rhamnose catabolic process"/>
    <property type="evidence" value="ECO:0007669"/>
    <property type="project" value="InterPro"/>
</dbReference>
<keyword evidence="11" id="KW-1185">Reference proteome</keyword>
<dbReference type="Pfam" id="PF00370">
    <property type="entry name" value="FGGY_N"/>
    <property type="match status" value="1"/>
</dbReference>
<keyword evidence="7" id="KW-0684">Rhamnose metabolism</keyword>